<sequence>MLMLGMINWTYLWFKPSGSLSSEKLADMIADILLNGLNGLTDTDTKI</sequence>
<organism evidence="2 3">
    <name type="scientific">Kordiimonas pumila</name>
    <dbReference type="NCBI Taxonomy" id="2161677"/>
    <lineage>
        <taxon>Bacteria</taxon>
        <taxon>Pseudomonadati</taxon>
        <taxon>Pseudomonadota</taxon>
        <taxon>Alphaproteobacteria</taxon>
        <taxon>Kordiimonadales</taxon>
        <taxon>Kordiimonadaceae</taxon>
        <taxon>Kordiimonas</taxon>
    </lineage>
</organism>
<evidence type="ECO:0000313" key="2">
    <source>
        <dbReference type="EMBL" id="MFC3052017.1"/>
    </source>
</evidence>
<dbReference type="EMBL" id="JBHRSL010000006">
    <property type="protein sequence ID" value="MFC3052017.1"/>
    <property type="molecule type" value="Genomic_DNA"/>
</dbReference>
<feature type="domain" description="HTH-type transcriptional repressor KstR2 C-terminal" evidence="1">
    <location>
        <begin position="1"/>
        <end position="37"/>
    </location>
</feature>
<comment type="caution">
    <text evidence="2">The sequence shown here is derived from an EMBL/GenBank/DDBJ whole genome shotgun (WGS) entry which is preliminary data.</text>
</comment>
<dbReference type="Proteomes" id="UP001595444">
    <property type="component" value="Unassembled WGS sequence"/>
</dbReference>
<name>A0ABV7D5S9_9PROT</name>
<keyword evidence="3" id="KW-1185">Reference proteome</keyword>
<accession>A0ABV7D5S9</accession>
<evidence type="ECO:0000259" key="1">
    <source>
        <dbReference type="Pfam" id="PF17932"/>
    </source>
</evidence>
<reference evidence="3" key="1">
    <citation type="journal article" date="2019" name="Int. J. Syst. Evol. Microbiol.">
        <title>The Global Catalogue of Microorganisms (GCM) 10K type strain sequencing project: providing services to taxonomists for standard genome sequencing and annotation.</title>
        <authorList>
            <consortium name="The Broad Institute Genomics Platform"/>
            <consortium name="The Broad Institute Genome Sequencing Center for Infectious Disease"/>
            <person name="Wu L."/>
            <person name="Ma J."/>
        </authorList>
    </citation>
    <scope>NUCLEOTIDE SEQUENCE [LARGE SCALE GENOMIC DNA]</scope>
    <source>
        <strain evidence="3">KCTC 62164</strain>
    </source>
</reference>
<dbReference type="SUPFAM" id="SSF48498">
    <property type="entry name" value="Tetracyclin repressor-like, C-terminal domain"/>
    <property type="match status" value="1"/>
</dbReference>
<dbReference type="InterPro" id="IPR036271">
    <property type="entry name" value="Tet_transcr_reg_TetR-rel_C_sf"/>
</dbReference>
<dbReference type="RefSeq" id="WP_380082740.1">
    <property type="nucleotide sequence ID" value="NZ_JBHRSL010000006.1"/>
</dbReference>
<evidence type="ECO:0000313" key="3">
    <source>
        <dbReference type="Proteomes" id="UP001595444"/>
    </source>
</evidence>
<gene>
    <name evidence="2" type="ORF">ACFOKA_08870</name>
</gene>
<dbReference type="InterPro" id="IPR041490">
    <property type="entry name" value="KstR2_TetR_C"/>
</dbReference>
<dbReference type="Pfam" id="PF17932">
    <property type="entry name" value="TetR_C_24"/>
    <property type="match status" value="1"/>
</dbReference>
<proteinExistence type="predicted"/>
<protein>
    <recommendedName>
        <fullName evidence="1">HTH-type transcriptional repressor KstR2 C-terminal domain-containing protein</fullName>
    </recommendedName>
</protein>
<dbReference type="Gene3D" id="1.10.357.10">
    <property type="entry name" value="Tetracycline Repressor, domain 2"/>
    <property type="match status" value="1"/>
</dbReference>